<name>A0A1I2M4C6_9BACI</name>
<feature type="transmembrane region" description="Helical" evidence="1">
    <location>
        <begin position="106"/>
        <end position="136"/>
    </location>
</feature>
<reference evidence="3" key="1">
    <citation type="submission" date="2016-10" db="EMBL/GenBank/DDBJ databases">
        <authorList>
            <person name="Varghese N."/>
            <person name="Submissions S."/>
        </authorList>
    </citation>
    <scope>NUCLEOTIDE SEQUENCE [LARGE SCALE GENOMIC DNA]</scope>
    <source>
        <strain evidence="3">FP5</strain>
    </source>
</reference>
<keyword evidence="3" id="KW-1185">Reference proteome</keyword>
<evidence type="ECO:0008006" key="4">
    <source>
        <dbReference type="Google" id="ProtNLM"/>
    </source>
</evidence>
<proteinExistence type="predicted"/>
<evidence type="ECO:0000313" key="2">
    <source>
        <dbReference type="EMBL" id="SFF86382.1"/>
    </source>
</evidence>
<gene>
    <name evidence="2" type="ORF">SAMN05216353_11159</name>
</gene>
<dbReference type="OrthoDB" id="1795989at2"/>
<feature type="transmembrane region" description="Helical" evidence="1">
    <location>
        <begin position="63"/>
        <end position="85"/>
    </location>
</feature>
<dbReference type="RefSeq" id="WP_089751640.1">
    <property type="nucleotide sequence ID" value="NZ_FOOG01000011.1"/>
</dbReference>
<keyword evidence="1" id="KW-0812">Transmembrane</keyword>
<dbReference type="AlphaFoldDB" id="A0A1I2M4C6"/>
<dbReference type="EMBL" id="FOOG01000011">
    <property type="protein sequence ID" value="SFF86382.1"/>
    <property type="molecule type" value="Genomic_DNA"/>
</dbReference>
<evidence type="ECO:0000256" key="1">
    <source>
        <dbReference type="SAM" id="Phobius"/>
    </source>
</evidence>
<sequence>MTSLTEVRTSEVIVKQYQYKLKAYMGILTSLVTVQLLGLLFSLNGVGFLSTGTLGLDLSIKYYSADMIIIFTFFWGFMSALLMTTKAYREDDFAFITNRFSSNMSSVAFIATASVIGGLTAIMAGFLLRVVVYFILGNKEVIGTGLASGPLAFTTGLLAMILLVFLFSSLGYLAGIIVQVHRVFVILLPVLFFGGLQYLSSTENWNLPAFLYEFYFQESFFLLFAAKVVASAALVFTIALWISDQLEVKK</sequence>
<feature type="transmembrane region" description="Helical" evidence="1">
    <location>
        <begin position="21"/>
        <end position="43"/>
    </location>
</feature>
<feature type="transmembrane region" description="Helical" evidence="1">
    <location>
        <begin position="220"/>
        <end position="242"/>
    </location>
</feature>
<evidence type="ECO:0000313" key="3">
    <source>
        <dbReference type="Proteomes" id="UP000198897"/>
    </source>
</evidence>
<keyword evidence="1" id="KW-1133">Transmembrane helix</keyword>
<dbReference type="Proteomes" id="UP000198897">
    <property type="component" value="Unassembled WGS sequence"/>
</dbReference>
<feature type="transmembrane region" description="Helical" evidence="1">
    <location>
        <begin position="183"/>
        <end position="200"/>
    </location>
</feature>
<feature type="transmembrane region" description="Helical" evidence="1">
    <location>
        <begin position="156"/>
        <end position="176"/>
    </location>
</feature>
<keyword evidence="1" id="KW-0472">Membrane</keyword>
<organism evidence="2 3">
    <name type="scientific">Halobacillus alkaliphilus</name>
    <dbReference type="NCBI Taxonomy" id="396056"/>
    <lineage>
        <taxon>Bacteria</taxon>
        <taxon>Bacillati</taxon>
        <taxon>Bacillota</taxon>
        <taxon>Bacilli</taxon>
        <taxon>Bacillales</taxon>
        <taxon>Bacillaceae</taxon>
        <taxon>Halobacillus</taxon>
    </lineage>
</organism>
<protein>
    <recommendedName>
        <fullName evidence="4">ABC-2 type transport system permease protein</fullName>
    </recommendedName>
</protein>
<accession>A0A1I2M4C6</accession>